<protein>
    <recommendedName>
        <fullName evidence="3">DUF2577 domain-containing protein</fullName>
    </recommendedName>
</protein>
<dbReference type="Pfam" id="PF10844">
    <property type="entry name" value="DUF2577"/>
    <property type="match status" value="1"/>
</dbReference>
<dbReference type="Proteomes" id="UP000070456">
    <property type="component" value="Unassembled WGS sequence"/>
</dbReference>
<dbReference type="InterPro" id="IPR022555">
    <property type="entry name" value="DUF2577"/>
</dbReference>
<comment type="caution">
    <text evidence="1">The sequence shown here is derived from an EMBL/GenBank/DDBJ whole genome shotgun (WGS) entry which is preliminary data.</text>
</comment>
<gene>
    <name evidence="1" type="ORF">AN619_02690</name>
</gene>
<name>A0A140LCL9_9FIRM</name>
<organism evidence="1 2">
    <name type="scientific">Thermotalea metallivorans</name>
    <dbReference type="NCBI Taxonomy" id="520762"/>
    <lineage>
        <taxon>Bacteria</taxon>
        <taxon>Bacillati</taxon>
        <taxon>Bacillota</taxon>
        <taxon>Clostridia</taxon>
        <taxon>Peptostreptococcales</taxon>
        <taxon>Thermotaleaceae</taxon>
        <taxon>Thermotalea</taxon>
    </lineage>
</organism>
<dbReference type="AlphaFoldDB" id="A0A140LCL9"/>
<accession>A0A140LCL9</accession>
<dbReference type="PATRIC" id="fig|520762.4.peg.304"/>
<reference evidence="1 2" key="1">
    <citation type="submission" date="2015-12" db="EMBL/GenBank/DDBJ databases">
        <title>Draft genome sequence of the thermoanaerobe Thermotalea metallivorans, an isolate from the runoff channel of the Great Artesian Basin, Australia.</title>
        <authorList>
            <person name="Patel B.K."/>
        </authorList>
    </citation>
    <scope>NUCLEOTIDE SEQUENCE [LARGE SCALE GENOMIC DNA]</scope>
    <source>
        <strain evidence="1 2">B2-1</strain>
    </source>
</reference>
<dbReference type="STRING" id="520762.AN619_02690"/>
<evidence type="ECO:0000313" key="1">
    <source>
        <dbReference type="EMBL" id="KXG78294.1"/>
    </source>
</evidence>
<evidence type="ECO:0008006" key="3">
    <source>
        <dbReference type="Google" id="ProtNLM"/>
    </source>
</evidence>
<proteinExistence type="predicted"/>
<evidence type="ECO:0000313" key="2">
    <source>
        <dbReference type="Proteomes" id="UP000070456"/>
    </source>
</evidence>
<keyword evidence="2" id="KW-1185">Reference proteome</keyword>
<sequence length="130" mass="14604">MDMLKLLKKAGIQAVEQTAPVAIFLGIVKSVNPLVINVEQRLDIPAEFLFLTDQVRDYKTKVSFDNPDIKNIVKPYDMQDIPGTNYKITFQDAAINEITIYNGLKVGEQVVLLRVQGGQKFIVLNRVVKA</sequence>
<dbReference type="EMBL" id="LOEE01000006">
    <property type="protein sequence ID" value="KXG78294.1"/>
    <property type="molecule type" value="Genomic_DNA"/>
</dbReference>